<keyword evidence="8" id="KW-1278">Translocase</keyword>
<evidence type="ECO:0000256" key="1">
    <source>
        <dbReference type="ARBA" id="ARBA00022448"/>
    </source>
</evidence>
<keyword evidence="18" id="KW-1185">Reference proteome</keyword>
<evidence type="ECO:0000256" key="6">
    <source>
        <dbReference type="ARBA" id="ARBA00022643"/>
    </source>
</evidence>
<evidence type="ECO:0000256" key="8">
    <source>
        <dbReference type="ARBA" id="ARBA00022967"/>
    </source>
</evidence>
<dbReference type="Proteomes" id="UP000186039">
    <property type="component" value="Unassembled WGS sequence"/>
</dbReference>
<proteinExistence type="predicted"/>
<keyword evidence="3" id="KW-0997">Cell inner membrane</keyword>
<evidence type="ECO:0000256" key="7">
    <source>
        <dbReference type="ARBA" id="ARBA00022692"/>
    </source>
</evidence>
<keyword evidence="1" id="KW-0813">Transport</keyword>
<keyword evidence="14" id="KW-0472">Membrane</keyword>
<keyword evidence="7" id="KW-0812">Transmembrane</keyword>
<dbReference type="RefSeq" id="WP_075715330.1">
    <property type="nucleotide sequence ID" value="NZ_AP019654.1"/>
</dbReference>
<dbReference type="EMBL" id="MJMH01000177">
    <property type="protein sequence ID" value="OLQ90757.1"/>
    <property type="molecule type" value="Genomic_DNA"/>
</dbReference>
<accession>A0ABX3FHH9</accession>
<comment type="caution">
    <text evidence="17">The sequence shown here is derived from an EMBL/GenBank/DDBJ whole genome shotgun (WGS) entry which is preliminary data.</text>
</comment>
<evidence type="ECO:0000256" key="14">
    <source>
        <dbReference type="ARBA" id="ARBA00023136"/>
    </source>
</evidence>
<evidence type="ECO:0000256" key="4">
    <source>
        <dbReference type="ARBA" id="ARBA00022553"/>
    </source>
</evidence>
<evidence type="ECO:0000259" key="16">
    <source>
        <dbReference type="SMART" id="SM00900"/>
    </source>
</evidence>
<evidence type="ECO:0000313" key="18">
    <source>
        <dbReference type="Proteomes" id="UP000186039"/>
    </source>
</evidence>
<evidence type="ECO:0000313" key="17">
    <source>
        <dbReference type="EMBL" id="OLQ90757.1"/>
    </source>
</evidence>
<dbReference type="PANTHER" id="PTHR37838:SF1">
    <property type="entry name" value="NA(+)-TRANSLOCATING NADH-QUINONE REDUCTASE SUBUNIT C"/>
    <property type="match status" value="1"/>
</dbReference>
<dbReference type="PANTHER" id="PTHR37838">
    <property type="entry name" value="NA(+)-TRANSLOCATING NADH-QUINONE REDUCTASE SUBUNIT C"/>
    <property type="match status" value="1"/>
</dbReference>
<evidence type="ECO:0000256" key="11">
    <source>
        <dbReference type="ARBA" id="ARBA00023053"/>
    </source>
</evidence>
<sequence>MKFKFIVILLVMINLFGCDDSGSVKSSNSEQVTQLDQRLVLIEVAGLGNIKGSLSKLIKQRIQVLDVNLETGEYHPSQMSVEQSFHYDSDSWRTLYEYEDSAQIKQRENELPAYAVTDSQNRVSRIVIPIKAQGKNGLIYGYLALDTSNYTIAQLGFYRHSETKGLGAEITDNHLWLEQFNQQPLFKQGKPSLRVIQQSSPTQDGYTVDGISGATYTSKGVEHAVNFWAGSVGFGQFLETFRHNTLPETG</sequence>
<dbReference type="InterPro" id="IPR007329">
    <property type="entry name" value="FMN-bd"/>
</dbReference>
<reference evidence="17 18" key="1">
    <citation type="submission" date="2016-09" db="EMBL/GenBank/DDBJ databases">
        <title>Genomic Taxonomy of the Vibrionaceae.</title>
        <authorList>
            <person name="Gonzalez-Castillo A."/>
            <person name="Gomez-Gil B."/>
            <person name="Enciso-Ibarra K."/>
        </authorList>
    </citation>
    <scope>NUCLEOTIDE SEQUENCE [LARGE SCALE GENOMIC DNA]</scope>
    <source>
        <strain evidence="17 18">CAIM 1902</strain>
    </source>
</reference>
<keyword evidence="11" id="KW-0915">Sodium</keyword>
<keyword evidence="5" id="KW-0285">Flavoprotein</keyword>
<evidence type="ECO:0000256" key="12">
    <source>
        <dbReference type="ARBA" id="ARBA00023065"/>
    </source>
</evidence>
<evidence type="ECO:0000256" key="5">
    <source>
        <dbReference type="ARBA" id="ARBA00022630"/>
    </source>
</evidence>
<protein>
    <recommendedName>
        <fullName evidence="16">FMN-binding domain-containing protein</fullName>
    </recommendedName>
</protein>
<evidence type="ECO:0000256" key="9">
    <source>
        <dbReference type="ARBA" id="ARBA00022989"/>
    </source>
</evidence>
<evidence type="ECO:0000256" key="15">
    <source>
        <dbReference type="ARBA" id="ARBA00023201"/>
    </source>
</evidence>
<gene>
    <name evidence="17" type="ORF">BIY20_10430</name>
</gene>
<evidence type="ECO:0000256" key="3">
    <source>
        <dbReference type="ARBA" id="ARBA00022519"/>
    </source>
</evidence>
<keyword evidence="2" id="KW-1003">Cell membrane</keyword>
<keyword evidence="12" id="KW-0406">Ion transport</keyword>
<keyword evidence="6" id="KW-0288">FMN</keyword>
<keyword evidence="4" id="KW-0597">Phosphoprotein</keyword>
<dbReference type="InterPro" id="IPR010204">
    <property type="entry name" value="NqrC"/>
</dbReference>
<name>A0ABX3FHH9_9VIBR</name>
<dbReference type="Pfam" id="PF04205">
    <property type="entry name" value="FMN_bind"/>
    <property type="match status" value="1"/>
</dbReference>
<keyword evidence="10" id="KW-0520">NAD</keyword>
<organism evidence="17 18">
    <name type="scientific">Vibrio panuliri</name>
    <dbReference type="NCBI Taxonomy" id="1381081"/>
    <lineage>
        <taxon>Bacteria</taxon>
        <taxon>Pseudomonadati</taxon>
        <taxon>Pseudomonadota</taxon>
        <taxon>Gammaproteobacteria</taxon>
        <taxon>Vibrionales</taxon>
        <taxon>Vibrionaceae</taxon>
        <taxon>Vibrio</taxon>
    </lineage>
</organism>
<evidence type="ECO:0000256" key="13">
    <source>
        <dbReference type="ARBA" id="ARBA00023075"/>
    </source>
</evidence>
<evidence type="ECO:0000256" key="2">
    <source>
        <dbReference type="ARBA" id="ARBA00022475"/>
    </source>
</evidence>
<keyword evidence="13" id="KW-0830">Ubiquinone</keyword>
<keyword evidence="15" id="KW-0739">Sodium transport</keyword>
<dbReference type="SMART" id="SM00900">
    <property type="entry name" value="FMN_bind"/>
    <property type="match status" value="1"/>
</dbReference>
<feature type="domain" description="FMN-binding" evidence="16">
    <location>
        <begin position="134"/>
        <end position="232"/>
    </location>
</feature>
<evidence type="ECO:0000256" key="10">
    <source>
        <dbReference type="ARBA" id="ARBA00023027"/>
    </source>
</evidence>
<keyword evidence="9" id="KW-1133">Transmembrane helix</keyword>